<reference evidence="1" key="2">
    <citation type="journal article" date="2015" name="Fish Shellfish Immunol.">
        <title>Early steps in the European eel (Anguilla anguilla)-Vibrio vulnificus interaction in the gills: Role of the RtxA13 toxin.</title>
        <authorList>
            <person name="Callol A."/>
            <person name="Pajuelo D."/>
            <person name="Ebbesson L."/>
            <person name="Teles M."/>
            <person name="MacKenzie S."/>
            <person name="Amaro C."/>
        </authorList>
    </citation>
    <scope>NUCLEOTIDE SEQUENCE</scope>
</reference>
<reference evidence="1" key="1">
    <citation type="submission" date="2014-11" db="EMBL/GenBank/DDBJ databases">
        <authorList>
            <person name="Amaro Gonzalez C."/>
        </authorList>
    </citation>
    <scope>NUCLEOTIDE SEQUENCE</scope>
</reference>
<proteinExistence type="predicted"/>
<protein>
    <submittedName>
        <fullName evidence="1">Uncharacterized protein</fullName>
    </submittedName>
</protein>
<dbReference type="AlphaFoldDB" id="A0A0E9Q460"/>
<dbReference type="EMBL" id="GBXM01097699">
    <property type="protein sequence ID" value="JAH10878.1"/>
    <property type="molecule type" value="Transcribed_RNA"/>
</dbReference>
<sequence>MGLEVHCTSLIYCGHCYTFAVMFLY</sequence>
<name>A0A0E9Q460_ANGAN</name>
<accession>A0A0E9Q460</accession>
<evidence type="ECO:0000313" key="1">
    <source>
        <dbReference type="EMBL" id="JAH10878.1"/>
    </source>
</evidence>
<organism evidence="1">
    <name type="scientific">Anguilla anguilla</name>
    <name type="common">European freshwater eel</name>
    <name type="synonym">Muraena anguilla</name>
    <dbReference type="NCBI Taxonomy" id="7936"/>
    <lineage>
        <taxon>Eukaryota</taxon>
        <taxon>Metazoa</taxon>
        <taxon>Chordata</taxon>
        <taxon>Craniata</taxon>
        <taxon>Vertebrata</taxon>
        <taxon>Euteleostomi</taxon>
        <taxon>Actinopterygii</taxon>
        <taxon>Neopterygii</taxon>
        <taxon>Teleostei</taxon>
        <taxon>Anguilliformes</taxon>
        <taxon>Anguillidae</taxon>
        <taxon>Anguilla</taxon>
    </lineage>
</organism>